<dbReference type="PROSITE" id="PS51257">
    <property type="entry name" value="PROKAR_LIPOPROTEIN"/>
    <property type="match status" value="1"/>
</dbReference>
<name>A0ABS4TEH9_9PSEU</name>
<sequence length="200" mass="21685">MTGPVRVMTCFAIVLLAAGCSTPEKTLPADYNAVPVTKRTDYTAPTPSVQGGILGASALTTIRDRVQRILLPQIRKQVTVPVDCDRSPEPTGTQKSVTCHAIWEGVQVPFGVHVQGAGRPYYQLEVRQMEGLLLAEAVRDAWASEKNEGPLSCDSGIPTATLVPLDQPTPYRCASGTNVYTVRITRGDNTSHMWFESVKT</sequence>
<reference evidence="1 2" key="1">
    <citation type="submission" date="2021-03" db="EMBL/GenBank/DDBJ databases">
        <title>Sequencing the genomes of 1000 actinobacteria strains.</title>
        <authorList>
            <person name="Klenk H.-P."/>
        </authorList>
    </citation>
    <scope>NUCLEOTIDE SEQUENCE [LARGE SCALE GENOMIC DNA]</scope>
    <source>
        <strain evidence="1 2">DSM 46670</strain>
    </source>
</reference>
<organism evidence="1 2">
    <name type="scientific">Kibdelosporangium banguiense</name>
    <dbReference type="NCBI Taxonomy" id="1365924"/>
    <lineage>
        <taxon>Bacteria</taxon>
        <taxon>Bacillati</taxon>
        <taxon>Actinomycetota</taxon>
        <taxon>Actinomycetes</taxon>
        <taxon>Pseudonocardiales</taxon>
        <taxon>Pseudonocardiaceae</taxon>
        <taxon>Kibdelosporangium</taxon>
    </lineage>
</organism>
<evidence type="ECO:0008006" key="3">
    <source>
        <dbReference type="Google" id="ProtNLM"/>
    </source>
</evidence>
<keyword evidence="2" id="KW-1185">Reference proteome</keyword>
<comment type="caution">
    <text evidence="1">The sequence shown here is derived from an EMBL/GenBank/DDBJ whole genome shotgun (WGS) entry which is preliminary data.</text>
</comment>
<evidence type="ECO:0000313" key="1">
    <source>
        <dbReference type="EMBL" id="MBP2322822.1"/>
    </source>
</evidence>
<dbReference type="EMBL" id="JAGINW010000001">
    <property type="protein sequence ID" value="MBP2322822.1"/>
    <property type="molecule type" value="Genomic_DNA"/>
</dbReference>
<protein>
    <recommendedName>
        <fullName evidence="3">DUF4333 domain-containing protein</fullName>
    </recommendedName>
</protein>
<accession>A0ABS4TEH9</accession>
<dbReference type="RefSeq" id="WP_209638538.1">
    <property type="nucleotide sequence ID" value="NZ_JAGINW010000001.1"/>
</dbReference>
<proteinExistence type="predicted"/>
<dbReference type="Proteomes" id="UP001519332">
    <property type="component" value="Unassembled WGS sequence"/>
</dbReference>
<gene>
    <name evidence="1" type="ORF">JOF56_003207</name>
</gene>
<evidence type="ECO:0000313" key="2">
    <source>
        <dbReference type="Proteomes" id="UP001519332"/>
    </source>
</evidence>